<protein>
    <submittedName>
        <fullName evidence="1">Uncharacterized protein</fullName>
    </submittedName>
</protein>
<dbReference type="Proteomes" id="UP001186974">
    <property type="component" value="Unassembled WGS sequence"/>
</dbReference>
<name>A0ACC3D7E0_9PEZI</name>
<keyword evidence="2" id="KW-1185">Reference proteome</keyword>
<sequence length="228" mass="26410">MVRHLVNVRIGKTNETTFFRELHVYIEEFIAFPMRPLIHFNTMSLRTCSSLALTQFLLTRSPAEALSPYLTWTHERGLKDILDHHKKMYEAGELTTNALDDYLGLFWWLEDGGKRCAKLTGSDIKAVQYWLCHHALSPAQILIDDNWEWQAFNFPHLLLPKSCSYQVTKQYPAYRIFKRHYRLEAIGTSVGKLPSTHMSPWSFLLSCLDSQRHAFMDFAGGIREGTVA</sequence>
<proteinExistence type="predicted"/>
<gene>
    <name evidence="1" type="ORF">LTS18_003103</name>
</gene>
<evidence type="ECO:0000313" key="1">
    <source>
        <dbReference type="EMBL" id="KAK3062915.1"/>
    </source>
</evidence>
<evidence type="ECO:0000313" key="2">
    <source>
        <dbReference type="Proteomes" id="UP001186974"/>
    </source>
</evidence>
<dbReference type="EMBL" id="JAWDJW010007072">
    <property type="protein sequence ID" value="KAK3062915.1"/>
    <property type="molecule type" value="Genomic_DNA"/>
</dbReference>
<comment type="caution">
    <text evidence="1">The sequence shown here is derived from an EMBL/GenBank/DDBJ whole genome shotgun (WGS) entry which is preliminary data.</text>
</comment>
<reference evidence="1" key="1">
    <citation type="submission" date="2024-09" db="EMBL/GenBank/DDBJ databases">
        <title>Black Yeasts Isolated from many extreme environments.</title>
        <authorList>
            <person name="Coleine C."/>
            <person name="Stajich J.E."/>
            <person name="Selbmann L."/>
        </authorList>
    </citation>
    <scope>NUCLEOTIDE SEQUENCE</scope>
    <source>
        <strain evidence="1">CCFEE 5737</strain>
    </source>
</reference>
<organism evidence="1 2">
    <name type="scientific">Coniosporium uncinatum</name>
    <dbReference type="NCBI Taxonomy" id="93489"/>
    <lineage>
        <taxon>Eukaryota</taxon>
        <taxon>Fungi</taxon>
        <taxon>Dikarya</taxon>
        <taxon>Ascomycota</taxon>
        <taxon>Pezizomycotina</taxon>
        <taxon>Dothideomycetes</taxon>
        <taxon>Dothideomycetes incertae sedis</taxon>
        <taxon>Coniosporium</taxon>
    </lineage>
</organism>
<accession>A0ACC3D7E0</accession>